<keyword evidence="9" id="KW-1185">Reference proteome</keyword>
<evidence type="ECO:0000313" key="8">
    <source>
        <dbReference type="EMBL" id="GHO52114.1"/>
    </source>
</evidence>
<dbReference type="SMART" id="SM00387">
    <property type="entry name" value="HATPase_c"/>
    <property type="match status" value="1"/>
</dbReference>
<dbReference type="InterPro" id="IPR005467">
    <property type="entry name" value="His_kinase_dom"/>
</dbReference>
<evidence type="ECO:0000256" key="6">
    <source>
        <dbReference type="SAM" id="MobiDB-lite"/>
    </source>
</evidence>
<dbReference type="SMART" id="SM00065">
    <property type="entry name" value="GAF"/>
    <property type="match status" value="2"/>
</dbReference>
<dbReference type="InterPro" id="IPR036890">
    <property type="entry name" value="HATPase_C_sf"/>
</dbReference>
<gene>
    <name evidence="8" type="ORF">KSB_05890</name>
</gene>
<dbReference type="InterPro" id="IPR029016">
    <property type="entry name" value="GAF-like_dom_sf"/>
</dbReference>
<dbReference type="EC" id="2.7.13.3" evidence="2"/>
<evidence type="ECO:0000256" key="2">
    <source>
        <dbReference type="ARBA" id="ARBA00012438"/>
    </source>
</evidence>
<dbReference type="SUPFAM" id="SSF55874">
    <property type="entry name" value="ATPase domain of HSP90 chaperone/DNA topoisomerase II/histidine kinase"/>
    <property type="match status" value="1"/>
</dbReference>
<dbReference type="Proteomes" id="UP000654345">
    <property type="component" value="Unassembled WGS sequence"/>
</dbReference>
<dbReference type="Pfam" id="PF01590">
    <property type="entry name" value="GAF"/>
    <property type="match status" value="1"/>
</dbReference>
<keyword evidence="4" id="KW-0418">Kinase</keyword>
<evidence type="ECO:0000256" key="4">
    <source>
        <dbReference type="ARBA" id="ARBA00022777"/>
    </source>
</evidence>
<accession>A0ABQ3UHD5</accession>
<dbReference type="Gene3D" id="1.10.287.130">
    <property type="match status" value="1"/>
</dbReference>
<dbReference type="CDD" id="cd00082">
    <property type="entry name" value="HisKA"/>
    <property type="match status" value="1"/>
</dbReference>
<dbReference type="PRINTS" id="PR00344">
    <property type="entry name" value="BCTRLSENSOR"/>
</dbReference>
<dbReference type="Pfam" id="PF02518">
    <property type="entry name" value="HATPase_c"/>
    <property type="match status" value="1"/>
</dbReference>
<dbReference type="InterPro" id="IPR004358">
    <property type="entry name" value="Sig_transdc_His_kin-like_C"/>
</dbReference>
<feature type="region of interest" description="Disordered" evidence="6">
    <location>
        <begin position="99"/>
        <end position="118"/>
    </location>
</feature>
<protein>
    <recommendedName>
        <fullName evidence="2">histidine kinase</fullName>
        <ecNumber evidence="2">2.7.13.3</ecNumber>
    </recommendedName>
</protein>
<dbReference type="InterPro" id="IPR003018">
    <property type="entry name" value="GAF"/>
</dbReference>
<dbReference type="PROSITE" id="PS50109">
    <property type="entry name" value="HIS_KIN"/>
    <property type="match status" value="1"/>
</dbReference>
<name>A0ABQ3UHD5_9CHLR</name>
<dbReference type="PANTHER" id="PTHR45569">
    <property type="entry name" value="SENSOR PROTEIN KDPD"/>
    <property type="match status" value="1"/>
</dbReference>
<feature type="region of interest" description="Disordered" evidence="6">
    <location>
        <begin position="884"/>
        <end position="903"/>
    </location>
</feature>
<dbReference type="InterPro" id="IPR036097">
    <property type="entry name" value="HisK_dim/P_sf"/>
</dbReference>
<evidence type="ECO:0000313" key="9">
    <source>
        <dbReference type="Proteomes" id="UP000654345"/>
    </source>
</evidence>
<dbReference type="Pfam" id="PF13185">
    <property type="entry name" value="GAF_2"/>
    <property type="match status" value="1"/>
</dbReference>
<dbReference type="Gene3D" id="3.30.450.40">
    <property type="match status" value="2"/>
</dbReference>
<keyword evidence="5" id="KW-0902">Two-component regulatory system</keyword>
<dbReference type="InterPro" id="IPR003661">
    <property type="entry name" value="HisK_dim/P_dom"/>
</dbReference>
<sequence length="915" mass="102068">MDVRTNTSAVEESAIIERVVRIVMSVRDAKPNYALLAAELEPAIPFDVFGVVLLRHDREAVRVAVCRREEGEWRVFPHQHPVKDSMLERVLASPMLMVNDYPEGQEGPPGETGDALSGHPQLRSTVIAPLVLEDQRVLGTLELGSSIPNTYVDETLQRLIGAVARVLAAAIERAQLGGSAAIFDRQRQALKDVTRALTLRIDLPTILNQIVEGIAKALNVSSAIIMLEQRDAALRLEAQVGLDATQFEENVRQKKLSDACILSQTLRQRTPHVSDDISRDERFPASCFFAEELGMHSILCYPLITGTTVLGALLLCSPEAGGFTPLKVEILSLFANQATFAIHNGMMLESAHQRSRFRQALEQFEFAYRQRQQDAYINNGHGEVQGAEEMALFERLREETERSYGVSLDSVLRFVGEFLLTNSELNLQAMIHAEQGLGMESRALSEAVTVSETSIALDEEMHSAERLKFSVEHEGQGEESDAMHWLTQAAEDALRGTGMLGELSPLIVRENGKDDAWLAVDLDGHCIFMNPAAQALCDMQLSGSMTALNAVYNAYNSYEQRLWLSRRQQPEVTTLESAFAKLMPRMRNVDEVRHYLHDFTQGTSETQELRCILAARPLPQEGGEKGGGNWGRARRELEGNSNDHHYHLTRHELRNRDGHLIAYVLQVRDVTEQARDEHNRSALLSSVSHDLRTPLTTIKAAVTGLLQEDLEWDETDRRILLQDIENETDHLTVQVNALVELSRIEMGALVLQRTWCDVVEVIYGALNKLTRIVEAHRVNVVMPEGMLMAYVDHVQLERVFYNLIENAARHSPRQSVITVQADNAGDFLRGAVIGYSKSGIPEEESERVFTAFYSSRTYGNGLSLAICKGIVEAHQGKIWVETVQEESSGEQGRLPEDGAHEGTGLSFVFTLPLHP</sequence>
<feature type="domain" description="Histidine kinase" evidence="7">
    <location>
        <begin position="686"/>
        <end position="915"/>
    </location>
</feature>
<dbReference type="SUPFAM" id="SSF47384">
    <property type="entry name" value="Homodimeric domain of signal transducing histidine kinase"/>
    <property type="match status" value="1"/>
</dbReference>
<dbReference type="PANTHER" id="PTHR45569:SF1">
    <property type="entry name" value="SENSOR PROTEIN KDPD"/>
    <property type="match status" value="1"/>
</dbReference>
<dbReference type="InterPro" id="IPR052023">
    <property type="entry name" value="Histidine_kinase_KdpD"/>
</dbReference>
<organism evidence="8 9">
    <name type="scientific">Ktedonobacter robiniae</name>
    <dbReference type="NCBI Taxonomy" id="2778365"/>
    <lineage>
        <taxon>Bacteria</taxon>
        <taxon>Bacillati</taxon>
        <taxon>Chloroflexota</taxon>
        <taxon>Ktedonobacteria</taxon>
        <taxon>Ktedonobacterales</taxon>
        <taxon>Ktedonobacteraceae</taxon>
        <taxon>Ktedonobacter</taxon>
    </lineage>
</organism>
<dbReference type="SMART" id="SM00388">
    <property type="entry name" value="HisKA"/>
    <property type="match status" value="1"/>
</dbReference>
<dbReference type="Pfam" id="PF00512">
    <property type="entry name" value="HisKA"/>
    <property type="match status" value="1"/>
</dbReference>
<dbReference type="SUPFAM" id="SSF55781">
    <property type="entry name" value="GAF domain-like"/>
    <property type="match status" value="2"/>
</dbReference>
<evidence type="ECO:0000256" key="1">
    <source>
        <dbReference type="ARBA" id="ARBA00000085"/>
    </source>
</evidence>
<comment type="caution">
    <text evidence="8">The sequence shown here is derived from an EMBL/GenBank/DDBJ whole genome shotgun (WGS) entry which is preliminary data.</text>
</comment>
<evidence type="ECO:0000256" key="5">
    <source>
        <dbReference type="ARBA" id="ARBA00023012"/>
    </source>
</evidence>
<keyword evidence="3" id="KW-0597">Phosphoprotein</keyword>
<feature type="compositionally biased region" description="Low complexity" evidence="6">
    <location>
        <begin position="102"/>
        <end position="111"/>
    </location>
</feature>
<dbReference type="Gene3D" id="3.30.565.10">
    <property type="entry name" value="Histidine kinase-like ATPase, C-terminal domain"/>
    <property type="match status" value="1"/>
</dbReference>
<comment type="catalytic activity">
    <reaction evidence="1">
        <text>ATP + protein L-histidine = ADP + protein N-phospho-L-histidine.</text>
        <dbReference type="EC" id="2.7.13.3"/>
    </reaction>
</comment>
<dbReference type="InterPro" id="IPR003594">
    <property type="entry name" value="HATPase_dom"/>
</dbReference>
<reference evidence="8 9" key="1">
    <citation type="journal article" date="2021" name="Int. J. Syst. Evol. Microbiol.">
        <title>Reticulibacter mediterranei gen. nov., sp. nov., within the new family Reticulibacteraceae fam. nov., and Ktedonospora formicarum gen. nov., sp. nov., Ktedonobacter robiniae sp. nov., Dictyobacter formicarum sp. nov. and Dictyobacter arantiisoli sp. nov., belonging to the class Ktedonobacteria.</title>
        <authorList>
            <person name="Yabe S."/>
            <person name="Zheng Y."/>
            <person name="Wang C.M."/>
            <person name="Sakai Y."/>
            <person name="Abe K."/>
            <person name="Yokota A."/>
            <person name="Donadio S."/>
            <person name="Cavaletti L."/>
            <person name="Monciardini P."/>
        </authorList>
    </citation>
    <scope>NUCLEOTIDE SEQUENCE [LARGE SCALE GENOMIC DNA]</scope>
    <source>
        <strain evidence="8 9">SOSP1-30</strain>
    </source>
</reference>
<keyword evidence="4" id="KW-0808">Transferase</keyword>
<evidence type="ECO:0000259" key="7">
    <source>
        <dbReference type="PROSITE" id="PS50109"/>
    </source>
</evidence>
<dbReference type="EMBL" id="BNJG01000001">
    <property type="protein sequence ID" value="GHO52114.1"/>
    <property type="molecule type" value="Genomic_DNA"/>
</dbReference>
<evidence type="ECO:0000256" key="3">
    <source>
        <dbReference type="ARBA" id="ARBA00022553"/>
    </source>
</evidence>
<proteinExistence type="predicted"/>